<keyword evidence="2 7" id="KW-0813">Transport</keyword>
<dbReference type="GO" id="GO:0005886">
    <property type="term" value="C:plasma membrane"/>
    <property type="evidence" value="ECO:0007669"/>
    <property type="project" value="UniProtKB-SubCell"/>
</dbReference>
<comment type="subcellular location">
    <subcellularLocation>
        <location evidence="7">Cell inner membrane</location>
        <topology evidence="7">Multi-pass membrane protein</topology>
    </subcellularLocation>
    <subcellularLocation>
        <location evidence="1">Cell membrane</location>
        <topology evidence="1">Multi-pass membrane protein</topology>
    </subcellularLocation>
</comment>
<organism evidence="9 10">
    <name type="scientific">Actibacterium lipolyticum</name>
    <dbReference type="NCBI Taxonomy" id="1524263"/>
    <lineage>
        <taxon>Bacteria</taxon>
        <taxon>Pseudomonadati</taxon>
        <taxon>Pseudomonadota</taxon>
        <taxon>Alphaproteobacteria</taxon>
        <taxon>Rhodobacterales</taxon>
        <taxon>Roseobacteraceae</taxon>
        <taxon>Actibacterium</taxon>
    </lineage>
</organism>
<dbReference type="InterPro" id="IPR055348">
    <property type="entry name" value="DctQ"/>
</dbReference>
<proteinExistence type="inferred from homology"/>
<keyword evidence="10" id="KW-1185">Reference proteome</keyword>
<evidence type="ECO:0000259" key="8">
    <source>
        <dbReference type="Pfam" id="PF04290"/>
    </source>
</evidence>
<keyword evidence="3" id="KW-1003">Cell membrane</keyword>
<keyword evidence="4 7" id="KW-0812">Transmembrane</keyword>
<evidence type="ECO:0000256" key="2">
    <source>
        <dbReference type="ARBA" id="ARBA00022448"/>
    </source>
</evidence>
<reference evidence="10" key="1">
    <citation type="submission" date="2017-05" db="EMBL/GenBank/DDBJ databases">
        <authorList>
            <person name="Rodrigo-Torres L."/>
            <person name="Arahal R. D."/>
            <person name="Lucena T."/>
        </authorList>
    </citation>
    <scope>NUCLEOTIDE SEQUENCE [LARGE SCALE GENOMIC DNA]</scope>
    <source>
        <strain evidence="10">CECT 8621</strain>
    </source>
</reference>
<sequence length="194" mass="20942">MLRIIEKLARTMVVLGGVVLVLLVVLTCASVIGRSLNGMLHSDLAQSLLGEVADWLINAGIGPITGDFEILEAGVAFSIFAFLPYCQLHGGHATVDVFTSFLPVKANKYIIAFWEVVLTAVILLITWRLYAGMLSKMGNGETTFLLQFPVWWGYAASFVPAVVACVVGLYCAIGRVAEIVTGRDFLPKLEGAVH</sequence>
<feature type="transmembrane region" description="Helical" evidence="7">
    <location>
        <begin position="70"/>
        <end position="88"/>
    </location>
</feature>
<evidence type="ECO:0000256" key="3">
    <source>
        <dbReference type="ARBA" id="ARBA00022475"/>
    </source>
</evidence>
<evidence type="ECO:0000256" key="7">
    <source>
        <dbReference type="RuleBase" id="RU369079"/>
    </source>
</evidence>
<evidence type="ECO:0000256" key="6">
    <source>
        <dbReference type="ARBA" id="ARBA00023136"/>
    </source>
</evidence>
<evidence type="ECO:0000313" key="10">
    <source>
        <dbReference type="Proteomes" id="UP000202922"/>
    </source>
</evidence>
<feature type="domain" description="Tripartite ATP-independent periplasmic transporters DctQ component" evidence="8">
    <location>
        <begin position="62"/>
        <end position="173"/>
    </location>
</feature>
<dbReference type="RefSeq" id="WP_093968932.1">
    <property type="nucleotide sequence ID" value="NZ_FXYE01000005.1"/>
</dbReference>
<comment type="subunit">
    <text evidence="7">The complex comprises the extracytoplasmic solute receptor protein and the two transmembrane proteins.</text>
</comment>
<feature type="transmembrane region" description="Helical" evidence="7">
    <location>
        <begin position="150"/>
        <end position="173"/>
    </location>
</feature>
<keyword evidence="5 7" id="KW-1133">Transmembrane helix</keyword>
<feature type="transmembrane region" description="Helical" evidence="7">
    <location>
        <begin position="109"/>
        <end position="130"/>
    </location>
</feature>
<dbReference type="GO" id="GO:0022857">
    <property type="term" value="F:transmembrane transporter activity"/>
    <property type="evidence" value="ECO:0007669"/>
    <property type="project" value="UniProtKB-UniRule"/>
</dbReference>
<dbReference type="OrthoDB" id="6183232at2"/>
<accession>A0A238L8A6</accession>
<evidence type="ECO:0000313" key="9">
    <source>
        <dbReference type="EMBL" id="SMX51237.1"/>
    </source>
</evidence>
<dbReference type="EMBL" id="FXYE01000005">
    <property type="protein sequence ID" value="SMX51237.1"/>
    <property type="molecule type" value="Genomic_DNA"/>
</dbReference>
<protein>
    <recommendedName>
        <fullName evidence="7">TRAP transporter small permease protein</fullName>
    </recommendedName>
</protein>
<dbReference type="AlphaFoldDB" id="A0A238L8A6"/>
<evidence type="ECO:0000256" key="4">
    <source>
        <dbReference type="ARBA" id="ARBA00022692"/>
    </source>
</evidence>
<keyword evidence="6 7" id="KW-0472">Membrane</keyword>
<keyword evidence="7" id="KW-0997">Cell inner membrane</keyword>
<dbReference type="Proteomes" id="UP000202922">
    <property type="component" value="Unassembled WGS sequence"/>
</dbReference>
<dbReference type="Pfam" id="PF04290">
    <property type="entry name" value="DctQ"/>
    <property type="match status" value="1"/>
</dbReference>
<feature type="transmembrane region" description="Helical" evidence="7">
    <location>
        <begin position="12"/>
        <end position="32"/>
    </location>
</feature>
<comment type="similarity">
    <text evidence="7">Belongs to the TRAP transporter small permease family.</text>
</comment>
<name>A0A238L8A6_9RHOB</name>
<evidence type="ECO:0000256" key="1">
    <source>
        <dbReference type="ARBA" id="ARBA00004651"/>
    </source>
</evidence>
<gene>
    <name evidence="9" type="ORF">COL8621_03768</name>
</gene>
<evidence type="ECO:0000256" key="5">
    <source>
        <dbReference type="ARBA" id="ARBA00022989"/>
    </source>
</evidence>
<comment type="function">
    <text evidence="7">Part of the tripartite ATP-independent periplasmic (TRAP) transport system.</text>
</comment>